<evidence type="ECO:0000313" key="1">
    <source>
        <dbReference type="EMBL" id="ETR97541.1"/>
    </source>
</evidence>
<protein>
    <submittedName>
        <fullName evidence="1">Uncharacterized protein</fullName>
    </submittedName>
</protein>
<sequence>MPAPSPEEANLYYYDGIAPGPKLIARTSTNVWEFAARISLPVTKLTHPVLLERFFSPDPDDNQSILIDEILDLLIGQTVRGMTLLHYSSSNQEGWQTVLVITVEAGTLKYKEGYALAMQCKKYVENHDIYDVECEVREEVTDTDGQVAKAWRDVALACFEDVDNMEELI</sequence>
<organism evidence="1 2">
    <name type="scientific">Hypocrea jecorina (strain ATCC 56765 / BCRC 32924 / NRRL 11460 / Rut C-30)</name>
    <name type="common">Trichoderma reesei</name>
    <dbReference type="NCBI Taxonomy" id="1344414"/>
    <lineage>
        <taxon>Eukaryota</taxon>
        <taxon>Fungi</taxon>
        <taxon>Dikarya</taxon>
        <taxon>Ascomycota</taxon>
        <taxon>Pezizomycotina</taxon>
        <taxon>Sordariomycetes</taxon>
        <taxon>Hypocreomycetidae</taxon>
        <taxon>Hypocreales</taxon>
        <taxon>Hypocreaceae</taxon>
        <taxon>Trichoderma</taxon>
    </lineage>
</organism>
<proteinExistence type="predicted"/>
<dbReference type="KEGG" id="trr:M419DRAFT_12680"/>
<evidence type="ECO:0000313" key="2">
    <source>
        <dbReference type="Proteomes" id="UP000024376"/>
    </source>
</evidence>
<gene>
    <name evidence="1" type="ORF">M419DRAFT_12680</name>
</gene>
<dbReference type="HOGENOM" id="CLU_1578736_0_0_1"/>
<dbReference type="OrthoDB" id="5424209at2759"/>
<accession>A0A024S013</accession>
<dbReference type="EMBL" id="KI911170">
    <property type="protein sequence ID" value="ETR97541.1"/>
    <property type="molecule type" value="Genomic_DNA"/>
</dbReference>
<name>A0A024S013_HYPJR</name>
<dbReference type="Proteomes" id="UP000024376">
    <property type="component" value="Unassembled WGS sequence"/>
</dbReference>
<reference evidence="2" key="1">
    <citation type="journal article" date="2013" name="Ind. Biotechnol.">
        <title>Comparative genomics analysis of Trichoderma reesei strains.</title>
        <authorList>
            <person name="Koike H."/>
            <person name="Aerts A."/>
            <person name="LaButti K."/>
            <person name="Grigoriev I.V."/>
            <person name="Baker S.E."/>
        </authorList>
    </citation>
    <scope>NUCLEOTIDE SEQUENCE [LARGE SCALE GENOMIC DNA]</scope>
    <source>
        <strain evidence="2">ATCC 56765 / BCRC 32924 / NRRL 11460 / Rut C-30</strain>
    </source>
</reference>
<dbReference type="AlphaFoldDB" id="A0A024S013"/>